<evidence type="ECO:0000313" key="1">
    <source>
        <dbReference type="EMBL" id="ERN43014.1"/>
    </source>
</evidence>
<organism evidence="1 2">
    <name type="scientific">Rubidibacter lacunae KORDI 51-2</name>
    <dbReference type="NCBI Taxonomy" id="582515"/>
    <lineage>
        <taxon>Bacteria</taxon>
        <taxon>Bacillati</taxon>
        <taxon>Cyanobacteriota</taxon>
        <taxon>Cyanophyceae</taxon>
        <taxon>Oscillatoriophycideae</taxon>
        <taxon>Chroococcales</taxon>
        <taxon>Aphanothecaceae</taxon>
        <taxon>Rubidibacter</taxon>
    </lineage>
</organism>
<protein>
    <submittedName>
        <fullName evidence="1">Uncharacterized protein</fullName>
    </submittedName>
</protein>
<reference evidence="1 2" key="1">
    <citation type="submission" date="2013-05" db="EMBL/GenBank/DDBJ databases">
        <title>Draft genome sequence of Rubidibacter lacunae KORDI 51-2.</title>
        <authorList>
            <person name="Choi D.H."/>
            <person name="Noh J.H."/>
            <person name="Kwon K.-K."/>
            <person name="Lee J.-H."/>
            <person name="Ryu J.-Y."/>
        </authorList>
    </citation>
    <scope>NUCLEOTIDE SEQUENCE [LARGE SCALE GENOMIC DNA]</scope>
    <source>
        <strain evidence="1 2">KORDI 51-2</strain>
    </source>
</reference>
<name>U5DQW8_9CHRO</name>
<dbReference type="EMBL" id="ASSJ01000004">
    <property type="protein sequence ID" value="ERN43014.1"/>
    <property type="molecule type" value="Genomic_DNA"/>
</dbReference>
<evidence type="ECO:0000313" key="2">
    <source>
        <dbReference type="Proteomes" id="UP000016960"/>
    </source>
</evidence>
<proteinExistence type="predicted"/>
<dbReference type="Proteomes" id="UP000016960">
    <property type="component" value="Unassembled WGS sequence"/>
</dbReference>
<dbReference type="AlphaFoldDB" id="U5DQW8"/>
<gene>
    <name evidence="1" type="ORF">KR51_00003270</name>
</gene>
<keyword evidence="2" id="KW-1185">Reference proteome</keyword>
<comment type="caution">
    <text evidence="1">The sequence shown here is derived from an EMBL/GenBank/DDBJ whole genome shotgun (WGS) entry which is preliminary data.</text>
</comment>
<dbReference type="STRING" id="582515.KR51_00003270"/>
<accession>U5DQW8</accession>
<sequence>MIHTATALTCVPPFDFWTPQPTHDSQLIKHLLELDAIWKTLDCGKRPAHFVRLRWRDAETKLKSCDRLRAATGR</sequence>
<dbReference type="InParanoid" id="U5DQW8"/>